<feature type="transmembrane region" description="Helical" evidence="1">
    <location>
        <begin position="6"/>
        <end position="21"/>
    </location>
</feature>
<proteinExistence type="predicted"/>
<dbReference type="PANTHER" id="PTHR36111:SF2">
    <property type="entry name" value="INNER MEMBRANE PROTEIN"/>
    <property type="match status" value="1"/>
</dbReference>
<feature type="transmembrane region" description="Helical" evidence="1">
    <location>
        <begin position="97"/>
        <end position="119"/>
    </location>
</feature>
<accession>A0A6N7XGV6</accession>
<dbReference type="Proteomes" id="UP000440713">
    <property type="component" value="Unassembled WGS sequence"/>
</dbReference>
<dbReference type="Pfam" id="PF04474">
    <property type="entry name" value="DUF554"/>
    <property type="match status" value="1"/>
</dbReference>
<protein>
    <submittedName>
        <fullName evidence="2">DUF554 domain-containing protein</fullName>
    </submittedName>
</protein>
<keyword evidence="1" id="KW-1133">Transmembrane helix</keyword>
<evidence type="ECO:0000313" key="2">
    <source>
        <dbReference type="EMBL" id="MST62624.1"/>
    </source>
</evidence>
<gene>
    <name evidence="2" type="ORF">FYJ71_06560</name>
</gene>
<dbReference type="PANTHER" id="PTHR36111">
    <property type="entry name" value="INNER MEMBRANE PROTEIN-RELATED"/>
    <property type="match status" value="1"/>
</dbReference>
<feature type="transmembrane region" description="Helical" evidence="1">
    <location>
        <begin position="33"/>
        <end position="50"/>
    </location>
</feature>
<keyword evidence="1" id="KW-0812">Transmembrane</keyword>
<dbReference type="InterPro" id="IPR007563">
    <property type="entry name" value="DUF554"/>
</dbReference>
<sequence length="227" mass="23639">MLYNLINALCIAAGAIIGLFLKKGIPDRIRETLIKAMGLCVFYIGITLAIKGENTLLIIISIAIGTVIGEFFDFDAKVNRLGAYLQSRFSKGEKSRFAEGFVTASILFCAGAMGIVGALDAGLTGNGDTLVAKGIIDGIISAVFAATMGIGVAFSSVSVFIYQGLFVLLATIISQYLGDPVIASVSSIGGIAILGIAINLVLDKNIRVANIAPAVFIPMILSVFGII</sequence>
<evidence type="ECO:0000256" key="1">
    <source>
        <dbReference type="SAM" id="Phobius"/>
    </source>
</evidence>
<feature type="transmembrane region" description="Helical" evidence="1">
    <location>
        <begin position="208"/>
        <end position="226"/>
    </location>
</feature>
<name>A0A6N7XGV6_9FIRM</name>
<reference evidence="2 3" key="1">
    <citation type="submission" date="2019-08" db="EMBL/GenBank/DDBJ databases">
        <title>In-depth cultivation of the pig gut microbiome towards novel bacterial diversity and tailored functional studies.</title>
        <authorList>
            <person name="Wylensek D."/>
            <person name="Hitch T.C.A."/>
            <person name="Clavel T."/>
        </authorList>
    </citation>
    <scope>NUCLEOTIDE SEQUENCE [LARGE SCALE GENOMIC DNA]</scope>
    <source>
        <strain evidence="2 3">WCA-SAB-591-4A-A</strain>
    </source>
</reference>
<keyword evidence="3" id="KW-1185">Reference proteome</keyword>
<feature type="transmembrane region" description="Helical" evidence="1">
    <location>
        <begin position="139"/>
        <end position="169"/>
    </location>
</feature>
<feature type="transmembrane region" description="Helical" evidence="1">
    <location>
        <begin position="181"/>
        <end position="202"/>
    </location>
</feature>
<keyword evidence="1" id="KW-0472">Membrane</keyword>
<dbReference type="AlphaFoldDB" id="A0A6N7XGV6"/>
<dbReference type="RefSeq" id="WP_154538005.1">
    <property type="nucleotide sequence ID" value="NZ_JAQYHJ010000049.1"/>
</dbReference>
<evidence type="ECO:0000313" key="3">
    <source>
        <dbReference type="Proteomes" id="UP000440713"/>
    </source>
</evidence>
<dbReference type="EMBL" id="VUNE01000003">
    <property type="protein sequence ID" value="MST62624.1"/>
    <property type="molecule type" value="Genomic_DNA"/>
</dbReference>
<organism evidence="2 3">
    <name type="scientific">Peptostreptococcus porci</name>
    <dbReference type="NCBI Taxonomy" id="2652282"/>
    <lineage>
        <taxon>Bacteria</taxon>
        <taxon>Bacillati</taxon>
        <taxon>Bacillota</taxon>
        <taxon>Clostridia</taxon>
        <taxon>Peptostreptococcales</taxon>
        <taxon>Peptostreptococcaceae</taxon>
        <taxon>Peptostreptococcus</taxon>
    </lineage>
</organism>
<comment type="caution">
    <text evidence="2">The sequence shown here is derived from an EMBL/GenBank/DDBJ whole genome shotgun (WGS) entry which is preliminary data.</text>
</comment>
<feature type="transmembrane region" description="Helical" evidence="1">
    <location>
        <begin position="56"/>
        <end position="76"/>
    </location>
</feature>